<keyword evidence="10" id="KW-0560">Oxidoreductase</keyword>
<keyword evidence="6" id="KW-0152">Cholesterol biosynthesis</keyword>
<keyword evidence="11" id="KW-0756">Sterol biosynthesis</keyword>
<dbReference type="PANTHER" id="PTHR21257">
    <property type="entry name" value="DELTA(14)-STEROL REDUCTASE"/>
    <property type="match status" value="1"/>
</dbReference>
<name>A0ABR2PMK5_9ROSI</name>
<evidence type="ECO:0000256" key="16">
    <source>
        <dbReference type="ARBA" id="ARBA00038851"/>
    </source>
</evidence>
<evidence type="ECO:0000256" key="3">
    <source>
        <dbReference type="ARBA" id="ARBA00022516"/>
    </source>
</evidence>
<evidence type="ECO:0000313" key="19">
    <source>
        <dbReference type="EMBL" id="KAK8989415.1"/>
    </source>
</evidence>
<evidence type="ECO:0000256" key="14">
    <source>
        <dbReference type="ARBA" id="ARBA00023166"/>
    </source>
</evidence>
<evidence type="ECO:0000256" key="7">
    <source>
        <dbReference type="ARBA" id="ARBA00022857"/>
    </source>
</evidence>
<keyword evidence="8" id="KW-0752">Steroid biosynthesis</keyword>
<evidence type="ECO:0000256" key="10">
    <source>
        <dbReference type="ARBA" id="ARBA00023002"/>
    </source>
</evidence>
<evidence type="ECO:0000256" key="9">
    <source>
        <dbReference type="ARBA" id="ARBA00022989"/>
    </source>
</evidence>
<comment type="caution">
    <text evidence="19">The sequence shown here is derived from an EMBL/GenBank/DDBJ whole genome shotgun (WGS) entry which is preliminary data.</text>
</comment>
<proteinExistence type="inferred from homology"/>
<keyword evidence="13 18" id="KW-0472">Membrane</keyword>
<comment type="subcellular location">
    <subcellularLocation>
        <location evidence="1">Membrane</location>
        <topology evidence="1">Multi-pass membrane protein</topology>
    </subcellularLocation>
</comment>
<organism evidence="19 20">
    <name type="scientific">Hibiscus sabdariffa</name>
    <name type="common">roselle</name>
    <dbReference type="NCBI Taxonomy" id="183260"/>
    <lineage>
        <taxon>Eukaryota</taxon>
        <taxon>Viridiplantae</taxon>
        <taxon>Streptophyta</taxon>
        <taxon>Embryophyta</taxon>
        <taxon>Tracheophyta</taxon>
        <taxon>Spermatophyta</taxon>
        <taxon>Magnoliopsida</taxon>
        <taxon>eudicotyledons</taxon>
        <taxon>Gunneridae</taxon>
        <taxon>Pentapetalae</taxon>
        <taxon>rosids</taxon>
        <taxon>malvids</taxon>
        <taxon>Malvales</taxon>
        <taxon>Malvaceae</taxon>
        <taxon>Malvoideae</taxon>
        <taxon>Hibiscus</taxon>
    </lineage>
</organism>
<evidence type="ECO:0000256" key="18">
    <source>
        <dbReference type="SAM" id="Phobius"/>
    </source>
</evidence>
<evidence type="ECO:0000256" key="1">
    <source>
        <dbReference type="ARBA" id="ARBA00004141"/>
    </source>
</evidence>
<accession>A0ABR2PMK5</accession>
<evidence type="ECO:0000256" key="12">
    <source>
        <dbReference type="ARBA" id="ARBA00023098"/>
    </source>
</evidence>
<evidence type="ECO:0000256" key="2">
    <source>
        <dbReference type="ARBA" id="ARBA00005402"/>
    </source>
</evidence>
<comment type="similarity">
    <text evidence="2">Belongs to the ERG4/ERG24 family.</text>
</comment>
<evidence type="ECO:0000256" key="17">
    <source>
        <dbReference type="ARBA" id="ARBA00042688"/>
    </source>
</evidence>
<sequence>MWLYRLTWELLSMWLSLFIYSLLFSVRLVRIGLKKMKLDPNNQLASQLESKYQEALIAFYWGMELYRRIGKSFDIKVFMNCRFGMMSWAVLAITYCIKQVSLCCIYKGLEWMTYVIHPIRNQMKISRTLTNQINHSTPVGSGETKLIDE</sequence>
<keyword evidence="9 18" id="KW-1133">Transmembrane helix</keyword>
<keyword evidence="3" id="KW-0444">Lipid biosynthesis</keyword>
<dbReference type="EC" id="1.3.1.21" evidence="16"/>
<evidence type="ECO:0000256" key="6">
    <source>
        <dbReference type="ARBA" id="ARBA00022778"/>
    </source>
</evidence>
<protein>
    <recommendedName>
        <fullName evidence="16">7-dehydrocholesterol reductase</fullName>
        <ecNumber evidence="16">1.3.1.21</ecNumber>
    </recommendedName>
    <alternativeName>
        <fullName evidence="17">Sterol Delta(7)-reductase</fullName>
    </alternativeName>
</protein>
<keyword evidence="12" id="KW-0443">Lipid metabolism</keyword>
<evidence type="ECO:0000256" key="4">
    <source>
        <dbReference type="ARBA" id="ARBA00022548"/>
    </source>
</evidence>
<evidence type="ECO:0000256" key="13">
    <source>
        <dbReference type="ARBA" id="ARBA00023136"/>
    </source>
</evidence>
<keyword evidence="15" id="KW-0753">Steroid metabolism</keyword>
<dbReference type="PANTHER" id="PTHR21257:SF38">
    <property type="entry name" value="7-DEHYDROCHOLESTEROL REDUCTASE"/>
    <property type="match status" value="1"/>
</dbReference>
<evidence type="ECO:0000256" key="5">
    <source>
        <dbReference type="ARBA" id="ARBA00022692"/>
    </source>
</evidence>
<reference evidence="19 20" key="1">
    <citation type="journal article" date="2024" name="G3 (Bethesda)">
        <title>Genome assembly of Hibiscus sabdariffa L. provides insights into metabolisms of medicinal natural products.</title>
        <authorList>
            <person name="Kim T."/>
        </authorList>
    </citation>
    <scope>NUCLEOTIDE SEQUENCE [LARGE SCALE GENOMIC DNA]</scope>
    <source>
        <strain evidence="19">TK-2024</strain>
        <tissue evidence="19">Old leaves</tissue>
    </source>
</reference>
<evidence type="ECO:0000256" key="15">
    <source>
        <dbReference type="ARBA" id="ARBA00023221"/>
    </source>
</evidence>
<feature type="transmembrane region" description="Helical" evidence="18">
    <location>
        <begin position="12"/>
        <end position="29"/>
    </location>
</feature>
<keyword evidence="7" id="KW-0521">NADP</keyword>
<evidence type="ECO:0000256" key="8">
    <source>
        <dbReference type="ARBA" id="ARBA00022955"/>
    </source>
</evidence>
<gene>
    <name evidence="19" type="ORF">V6N11_063841</name>
</gene>
<dbReference type="Proteomes" id="UP001396334">
    <property type="component" value="Unassembled WGS sequence"/>
</dbReference>
<dbReference type="Pfam" id="PF01222">
    <property type="entry name" value="ERG4_ERG24"/>
    <property type="match status" value="1"/>
</dbReference>
<evidence type="ECO:0000256" key="11">
    <source>
        <dbReference type="ARBA" id="ARBA00023011"/>
    </source>
</evidence>
<keyword evidence="5 18" id="KW-0812">Transmembrane</keyword>
<keyword evidence="20" id="KW-1185">Reference proteome</keyword>
<keyword evidence="4" id="KW-0153">Cholesterol metabolism</keyword>
<evidence type="ECO:0000313" key="20">
    <source>
        <dbReference type="Proteomes" id="UP001396334"/>
    </source>
</evidence>
<dbReference type="InterPro" id="IPR001171">
    <property type="entry name" value="ERG24_DHCR-like"/>
</dbReference>
<dbReference type="EMBL" id="JBBPBN010000056">
    <property type="protein sequence ID" value="KAK8989415.1"/>
    <property type="molecule type" value="Genomic_DNA"/>
</dbReference>
<keyword evidence="14" id="KW-1207">Sterol metabolism</keyword>